<dbReference type="Pfam" id="PF06699">
    <property type="entry name" value="PIG-F"/>
    <property type="match status" value="1"/>
</dbReference>
<keyword evidence="7 9" id="KW-0472">Membrane</keyword>
<evidence type="ECO:0000256" key="4">
    <source>
        <dbReference type="ARBA" id="ARBA00022692"/>
    </source>
</evidence>
<feature type="compositionally biased region" description="Basic and acidic residues" evidence="8">
    <location>
        <begin position="26"/>
        <end position="35"/>
    </location>
</feature>
<sequence>MSGSEYGTSTSTDSHEPSTCAKRGTRSSECEENSARKTAGLPLVRASVGTVRFPPNVLVVAFVILPSIWAVGPEKGLQYFLAINGMHTSDSWRGPAGLARAGTASDEFLRAEARRSHNVCPGDPGKGRIVTRSEKGERLLVAAASDTFTSGSWRDPTGFTRARFIGPEKGRIFFLAATCAHLLGILGGHTSLVGPGKGRISVSPEGGQSVNNVQKEDLTMAALDETQNGMLVTFYSALSCIYFPIIISILYFTDYLYIIGKNSFLPILCLFAVAECIKYLVGNYRFVRKDLPIGRRQDDRHGKKGSIRNRVREFFKSGATLVAMSAVYFSIAILFGAEAFSKHEETYMLSLLLCVLTIFPACLNVGAHSVLSLLLGIRPTPDLLGVMLVRNMQFTLFGTWLGAFVIPLDWDRPWQAWPVPCSVGALLGHTASNLIMLITMVPKLVRGPVGWVFDMPALEDIYYKKPYRPP</sequence>
<name>A0A7R9K3L8_TIMGE</name>
<feature type="transmembrane region" description="Helical" evidence="9">
    <location>
        <begin position="314"/>
        <end position="335"/>
    </location>
</feature>
<dbReference type="EMBL" id="OE843286">
    <property type="protein sequence ID" value="CAD7602749.1"/>
    <property type="molecule type" value="Genomic_DNA"/>
</dbReference>
<keyword evidence="6 9" id="KW-1133">Transmembrane helix</keyword>
<feature type="transmembrane region" description="Helical" evidence="9">
    <location>
        <begin position="414"/>
        <end position="438"/>
    </location>
</feature>
<keyword evidence="4 9" id="KW-0812">Transmembrane</keyword>
<evidence type="ECO:0000256" key="7">
    <source>
        <dbReference type="ARBA" id="ARBA00023136"/>
    </source>
</evidence>
<reference evidence="10" key="1">
    <citation type="submission" date="2020-11" db="EMBL/GenBank/DDBJ databases">
        <authorList>
            <person name="Tran Van P."/>
        </authorList>
    </citation>
    <scope>NUCLEOTIDE SEQUENCE</scope>
</reference>
<comment type="pathway">
    <text evidence="2">Glycolipid biosynthesis; glycosylphosphatidylinositol-anchor biosynthesis.</text>
</comment>
<feature type="transmembrane region" description="Helical" evidence="9">
    <location>
        <begin position="230"/>
        <end position="252"/>
    </location>
</feature>
<feature type="transmembrane region" description="Helical" evidence="9">
    <location>
        <begin position="347"/>
        <end position="376"/>
    </location>
</feature>
<evidence type="ECO:0000256" key="6">
    <source>
        <dbReference type="ARBA" id="ARBA00022989"/>
    </source>
</evidence>
<feature type="region of interest" description="Disordered" evidence="8">
    <location>
        <begin position="1"/>
        <end position="36"/>
    </location>
</feature>
<proteinExistence type="predicted"/>
<organism evidence="10">
    <name type="scientific">Timema genevievae</name>
    <name type="common">Walking stick</name>
    <dbReference type="NCBI Taxonomy" id="629358"/>
    <lineage>
        <taxon>Eukaryota</taxon>
        <taxon>Metazoa</taxon>
        <taxon>Ecdysozoa</taxon>
        <taxon>Arthropoda</taxon>
        <taxon>Hexapoda</taxon>
        <taxon>Insecta</taxon>
        <taxon>Pterygota</taxon>
        <taxon>Neoptera</taxon>
        <taxon>Polyneoptera</taxon>
        <taxon>Phasmatodea</taxon>
        <taxon>Timematodea</taxon>
        <taxon>Timematoidea</taxon>
        <taxon>Timematidae</taxon>
        <taxon>Timema</taxon>
    </lineage>
</organism>
<dbReference type="GO" id="GO:0005789">
    <property type="term" value="C:endoplasmic reticulum membrane"/>
    <property type="evidence" value="ECO:0007669"/>
    <property type="project" value="UniProtKB-SubCell"/>
</dbReference>
<dbReference type="AlphaFoldDB" id="A0A7R9K3L8"/>
<accession>A0A7R9K3L8</accession>
<evidence type="ECO:0000256" key="8">
    <source>
        <dbReference type="SAM" id="MobiDB-lite"/>
    </source>
</evidence>
<evidence type="ECO:0000256" key="5">
    <source>
        <dbReference type="ARBA" id="ARBA00022824"/>
    </source>
</evidence>
<keyword evidence="5" id="KW-0256">Endoplasmic reticulum</keyword>
<dbReference type="InterPro" id="IPR009580">
    <property type="entry name" value="GPI_biosynthesis_protein_Pig-F"/>
</dbReference>
<feature type="transmembrane region" description="Helical" evidence="9">
    <location>
        <begin position="388"/>
        <end position="408"/>
    </location>
</feature>
<feature type="compositionally biased region" description="Polar residues" evidence="8">
    <location>
        <begin position="1"/>
        <end position="12"/>
    </location>
</feature>
<evidence type="ECO:0000256" key="1">
    <source>
        <dbReference type="ARBA" id="ARBA00004477"/>
    </source>
</evidence>
<protein>
    <submittedName>
        <fullName evidence="10">Uncharacterized protein</fullName>
    </submittedName>
</protein>
<dbReference type="GO" id="GO:0006506">
    <property type="term" value="P:GPI anchor biosynthetic process"/>
    <property type="evidence" value="ECO:0007669"/>
    <property type="project" value="UniProtKB-UniPathway"/>
</dbReference>
<evidence type="ECO:0000256" key="9">
    <source>
        <dbReference type="SAM" id="Phobius"/>
    </source>
</evidence>
<gene>
    <name evidence="10" type="ORF">TGEB3V08_LOCUS8462</name>
</gene>
<dbReference type="UniPathway" id="UPA00196"/>
<evidence type="ECO:0000313" key="10">
    <source>
        <dbReference type="EMBL" id="CAD7602749.1"/>
    </source>
</evidence>
<evidence type="ECO:0000256" key="3">
    <source>
        <dbReference type="ARBA" id="ARBA00022502"/>
    </source>
</evidence>
<comment type="subcellular location">
    <subcellularLocation>
        <location evidence="1">Endoplasmic reticulum membrane</location>
        <topology evidence="1">Multi-pass membrane protein</topology>
    </subcellularLocation>
</comment>
<evidence type="ECO:0000256" key="2">
    <source>
        <dbReference type="ARBA" id="ARBA00004687"/>
    </source>
</evidence>
<keyword evidence="3" id="KW-0337">GPI-anchor biosynthesis</keyword>